<dbReference type="AlphaFoldDB" id="H3GFA2"/>
<reference evidence="2" key="1">
    <citation type="journal article" date="2006" name="Science">
        <title>Phytophthora genome sequences uncover evolutionary origins and mechanisms of pathogenesis.</title>
        <authorList>
            <person name="Tyler B.M."/>
            <person name="Tripathy S."/>
            <person name="Zhang X."/>
            <person name="Dehal P."/>
            <person name="Jiang R.H."/>
            <person name="Aerts A."/>
            <person name="Arredondo F.D."/>
            <person name="Baxter L."/>
            <person name="Bensasson D."/>
            <person name="Beynon J.L."/>
            <person name="Chapman J."/>
            <person name="Damasceno C.M."/>
            <person name="Dorrance A.E."/>
            <person name="Dou D."/>
            <person name="Dickerman A.W."/>
            <person name="Dubchak I.L."/>
            <person name="Garbelotto M."/>
            <person name="Gijzen M."/>
            <person name="Gordon S.G."/>
            <person name="Govers F."/>
            <person name="Grunwald N.J."/>
            <person name="Huang W."/>
            <person name="Ivors K.L."/>
            <person name="Jones R.W."/>
            <person name="Kamoun S."/>
            <person name="Krampis K."/>
            <person name="Lamour K.H."/>
            <person name="Lee M.K."/>
            <person name="McDonald W.H."/>
            <person name="Medina M."/>
            <person name="Meijer H.J."/>
            <person name="Nordberg E.K."/>
            <person name="Maclean D.J."/>
            <person name="Ospina-Giraldo M.D."/>
            <person name="Morris P.F."/>
            <person name="Phuntumart V."/>
            <person name="Putnam N.H."/>
            <person name="Rash S."/>
            <person name="Rose J.K."/>
            <person name="Sakihama Y."/>
            <person name="Salamov A.A."/>
            <person name="Savidor A."/>
            <person name="Scheuring C.F."/>
            <person name="Smith B.M."/>
            <person name="Sobral B.W."/>
            <person name="Terry A."/>
            <person name="Torto-Alalibo T.A."/>
            <person name="Win J."/>
            <person name="Xu Z."/>
            <person name="Zhang H."/>
            <person name="Grigoriev I.V."/>
            <person name="Rokhsar D.S."/>
            <person name="Boore J.L."/>
        </authorList>
    </citation>
    <scope>NUCLEOTIDE SEQUENCE [LARGE SCALE GENOMIC DNA]</scope>
    <source>
        <strain evidence="2">Pr102</strain>
    </source>
</reference>
<organism evidence="1 2">
    <name type="scientific">Phytophthora ramorum</name>
    <name type="common">Sudden oak death agent</name>
    <dbReference type="NCBI Taxonomy" id="164328"/>
    <lineage>
        <taxon>Eukaryota</taxon>
        <taxon>Sar</taxon>
        <taxon>Stramenopiles</taxon>
        <taxon>Oomycota</taxon>
        <taxon>Peronosporomycetes</taxon>
        <taxon>Peronosporales</taxon>
        <taxon>Peronosporaceae</taxon>
        <taxon>Phytophthora</taxon>
    </lineage>
</organism>
<keyword evidence="2" id="KW-1185">Reference proteome</keyword>
<accession>H3GFA2</accession>
<name>H3GFA2_PHYRM</name>
<dbReference type="EMBL" id="DS566521">
    <property type="status" value="NOT_ANNOTATED_CDS"/>
    <property type="molecule type" value="Genomic_DNA"/>
</dbReference>
<dbReference type="VEuPathDB" id="FungiDB:KRP23_1730"/>
<evidence type="ECO:0000313" key="2">
    <source>
        <dbReference type="Proteomes" id="UP000005238"/>
    </source>
</evidence>
<protein>
    <recommendedName>
        <fullName evidence="3">RxLR effector protein</fullName>
    </recommendedName>
</protein>
<evidence type="ECO:0008006" key="3">
    <source>
        <dbReference type="Google" id="ProtNLM"/>
    </source>
</evidence>
<dbReference type="HOGENOM" id="CLU_021192_4_0_1"/>
<evidence type="ECO:0000313" key="1">
    <source>
        <dbReference type="EnsemblProtists" id="Phyra74369"/>
    </source>
</evidence>
<dbReference type="Proteomes" id="UP000005238">
    <property type="component" value="Unassembled WGS sequence"/>
</dbReference>
<dbReference type="InParanoid" id="H3GFA2"/>
<sequence length="260" mass="29618">MATNLQLSLLNKWARDKKPPAEVSKLLNVGSSDTLMKTYAKKYDWALKTVVEENVLENLTKDTWLKYLDDFTKKKHDASSTISQLTDRYGGMSVAQMIEMSKDSEGAQKVAARALQAAQIKGWLDSKMSVDDVFQLLKLDDKANMRLDNPLLSRTFRMFTNQFSKKNPDAQTSFIETLRRNYGDEALSKMLISAKGVSSTKTTATSLQTQLLDKWLEAGKRPSSVFKWLQLKRSVMDNAERQVYETYAMKFKTKYLAGHL</sequence>
<dbReference type="EnsemblProtists" id="Phyra74369">
    <property type="protein sequence ID" value="Phyra74369"/>
    <property type="gene ID" value="Phyra74369"/>
</dbReference>
<dbReference type="VEuPathDB" id="FungiDB:KRP22_11273"/>
<proteinExistence type="predicted"/>
<dbReference type="EMBL" id="DS566004">
    <property type="status" value="NOT_ANNOTATED_CDS"/>
    <property type="molecule type" value="Genomic_DNA"/>
</dbReference>
<dbReference type="EnsemblProtists" id="Phyra86199">
    <property type="protein sequence ID" value="Phyra86199"/>
    <property type="gene ID" value="Phyra86199"/>
</dbReference>
<reference evidence="1" key="2">
    <citation type="submission" date="2015-06" db="UniProtKB">
        <authorList>
            <consortium name="EnsemblProtists"/>
        </authorList>
    </citation>
    <scope>IDENTIFICATION</scope>
    <source>
        <strain evidence="1">Pr102</strain>
    </source>
</reference>